<keyword evidence="1" id="KW-1133">Transmembrane helix</keyword>
<protein>
    <recommendedName>
        <fullName evidence="4">BrnT family toxin</fullName>
    </recommendedName>
</protein>
<keyword evidence="3" id="KW-1185">Reference proteome</keyword>
<feature type="transmembrane region" description="Helical" evidence="1">
    <location>
        <begin position="51"/>
        <end position="70"/>
    </location>
</feature>
<sequence length="82" mass="9222">MRIVWDERKRQLNLLKHGLDFADLDLEFFILAVTSPAKEGRSKAVGRLKDGTIVVIFLALGSEAISVISMRPARRDERDVIG</sequence>
<dbReference type="EMBL" id="WIXI01000045">
    <property type="protein sequence ID" value="MQY47591.1"/>
    <property type="molecule type" value="Genomic_DNA"/>
</dbReference>
<reference evidence="2 3" key="1">
    <citation type="submission" date="2019-11" db="EMBL/GenBank/DDBJ databases">
        <title>Genome analysis of Rhizobacterium cereale a novel genus and species isolated from maize roots in North Spain.</title>
        <authorList>
            <person name="Menendez E."/>
            <person name="Flores-Felix J.D."/>
            <person name="Ramirez-Bahena M.-H."/>
            <person name="Igual J.M."/>
            <person name="Garcia-Fraile P."/>
            <person name="Peix A."/>
            <person name="Velazquez E."/>
        </authorList>
    </citation>
    <scope>NUCLEOTIDE SEQUENCE [LARGE SCALE GENOMIC DNA]</scope>
    <source>
        <strain evidence="2 3">RZME27</strain>
    </source>
</reference>
<dbReference type="RefSeq" id="WP_153355062.1">
    <property type="nucleotide sequence ID" value="NZ_JAYKOO010000007.1"/>
</dbReference>
<evidence type="ECO:0000256" key="1">
    <source>
        <dbReference type="SAM" id="Phobius"/>
    </source>
</evidence>
<evidence type="ECO:0000313" key="2">
    <source>
        <dbReference type="EMBL" id="MQY47591.1"/>
    </source>
</evidence>
<organism evidence="2 3">
    <name type="scientific">Endobacterium cereale</name>
    <dbReference type="NCBI Taxonomy" id="2663029"/>
    <lineage>
        <taxon>Bacteria</taxon>
        <taxon>Pseudomonadati</taxon>
        <taxon>Pseudomonadota</taxon>
        <taxon>Alphaproteobacteria</taxon>
        <taxon>Hyphomicrobiales</taxon>
        <taxon>Rhizobiaceae</taxon>
        <taxon>Endobacterium</taxon>
    </lineage>
</organism>
<accession>A0A6A8AFQ1</accession>
<dbReference type="Proteomes" id="UP000435138">
    <property type="component" value="Unassembled WGS sequence"/>
</dbReference>
<gene>
    <name evidence="2" type="ORF">GAO09_16270</name>
</gene>
<dbReference type="Pfam" id="PF04365">
    <property type="entry name" value="BrnT_toxin"/>
    <property type="match status" value="1"/>
</dbReference>
<dbReference type="InterPro" id="IPR038573">
    <property type="entry name" value="BrnT_sf"/>
</dbReference>
<name>A0A6A8AFQ1_9HYPH</name>
<evidence type="ECO:0008006" key="4">
    <source>
        <dbReference type="Google" id="ProtNLM"/>
    </source>
</evidence>
<dbReference type="Gene3D" id="3.10.450.530">
    <property type="entry name" value="Ribonuclease toxin, BrnT, of type II toxin-antitoxin system"/>
    <property type="match status" value="1"/>
</dbReference>
<comment type="caution">
    <text evidence="2">The sequence shown here is derived from an EMBL/GenBank/DDBJ whole genome shotgun (WGS) entry which is preliminary data.</text>
</comment>
<dbReference type="AlphaFoldDB" id="A0A6A8AFQ1"/>
<keyword evidence="1" id="KW-0812">Transmembrane</keyword>
<dbReference type="InterPro" id="IPR007460">
    <property type="entry name" value="BrnT_toxin"/>
</dbReference>
<proteinExistence type="predicted"/>
<keyword evidence="1" id="KW-0472">Membrane</keyword>
<evidence type="ECO:0000313" key="3">
    <source>
        <dbReference type="Proteomes" id="UP000435138"/>
    </source>
</evidence>